<dbReference type="Proteomes" id="UP000516437">
    <property type="component" value="Chromosome 7"/>
</dbReference>
<name>A0A6A1V9Q9_9ROSI</name>
<proteinExistence type="predicted"/>
<dbReference type="AlphaFoldDB" id="A0A6A1V9Q9"/>
<dbReference type="EMBL" id="RXIC02000025">
    <property type="protein sequence ID" value="KAB1207900.1"/>
    <property type="molecule type" value="Genomic_DNA"/>
</dbReference>
<dbReference type="OrthoDB" id="1776928at2759"/>
<reference evidence="1 2" key="1">
    <citation type="journal article" date="2019" name="Plant Biotechnol. J.">
        <title>The red bayberry genome and genetic basis of sex determination.</title>
        <authorList>
            <person name="Jia H.M."/>
            <person name="Jia H.J."/>
            <person name="Cai Q.L."/>
            <person name="Wang Y."/>
            <person name="Zhao H.B."/>
            <person name="Yang W.F."/>
            <person name="Wang G.Y."/>
            <person name="Li Y.H."/>
            <person name="Zhan D.L."/>
            <person name="Shen Y.T."/>
            <person name="Niu Q.F."/>
            <person name="Chang L."/>
            <person name="Qiu J."/>
            <person name="Zhao L."/>
            <person name="Xie H.B."/>
            <person name="Fu W.Y."/>
            <person name="Jin J."/>
            <person name="Li X.W."/>
            <person name="Jiao Y."/>
            <person name="Zhou C.C."/>
            <person name="Tu T."/>
            <person name="Chai C.Y."/>
            <person name="Gao J.L."/>
            <person name="Fan L.J."/>
            <person name="van de Weg E."/>
            <person name="Wang J.Y."/>
            <person name="Gao Z.S."/>
        </authorList>
    </citation>
    <scope>NUCLEOTIDE SEQUENCE [LARGE SCALE GENOMIC DNA]</scope>
    <source>
        <tissue evidence="1">Leaves</tissue>
    </source>
</reference>
<evidence type="ECO:0000313" key="1">
    <source>
        <dbReference type="EMBL" id="KAB1207900.1"/>
    </source>
</evidence>
<accession>A0A6A1V9Q9</accession>
<keyword evidence="2" id="KW-1185">Reference proteome</keyword>
<organism evidence="1 2">
    <name type="scientific">Morella rubra</name>
    <name type="common">Chinese bayberry</name>
    <dbReference type="NCBI Taxonomy" id="262757"/>
    <lineage>
        <taxon>Eukaryota</taxon>
        <taxon>Viridiplantae</taxon>
        <taxon>Streptophyta</taxon>
        <taxon>Embryophyta</taxon>
        <taxon>Tracheophyta</taxon>
        <taxon>Spermatophyta</taxon>
        <taxon>Magnoliopsida</taxon>
        <taxon>eudicotyledons</taxon>
        <taxon>Gunneridae</taxon>
        <taxon>Pentapetalae</taxon>
        <taxon>rosids</taxon>
        <taxon>fabids</taxon>
        <taxon>Fagales</taxon>
        <taxon>Myricaceae</taxon>
        <taxon>Morella</taxon>
    </lineage>
</organism>
<sequence>MSFIRNFRIESKEFQVSISARGVVKFSEWSLKSMNIVHMGKFGVCWLVNMSHSLLKAGTTSDFSSKFNESGCGFLAQRCLNKGGRYVAIVEYGGGRKVGAVMVPEGRYAHGWQILNCVFQEAVSHFGSLQSQVAPLRSPSTRPKVSFSDAVVGDQKLAGVEFSSGVEFGNGATCVALKENVPCSALHANLVADVTAPNKGILIASADSSRGEKLADLVSSSKMVSYTEVWSQVVGLRRQVERLEHLLTHWGADDPAPLTMKCPVCGFRLQAHQTSRLFKDAIGPLAAGDSPLEVPKVQGKPLANGPNNHDLGSGFSSIVQTHEANVHSSGAKGLVGGFPVLDKEVPLVGGPTLGAGSVSEILPERSPEVDKLSVPCEVHCEMLGLGSKVSREIGMAQLLSLDVPAMMEGISQSFERQEVAPSGILVGRAPLASQTFVGGSLGASSKSHMLSTA</sequence>
<gene>
    <name evidence="1" type="ORF">CJ030_MR7G024262</name>
</gene>
<evidence type="ECO:0000313" key="2">
    <source>
        <dbReference type="Proteomes" id="UP000516437"/>
    </source>
</evidence>
<protein>
    <submittedName>
        <fullName evidence="1">Uncharacterized protein</fullName>
    </submittedName>
</protein>
<comment type="caution">
    <text evidence="1">The sequence shown here is derived from an EMBL/GenBank/DDBJ whole genome shotgun (WGS) entry which is preliminary data.</text>
</comment>